<proteinExistence type="predicted"/>
<sequence length="227" mass="24069">MTTTIAPPSSSAFSSSFRTNTTTTQAIPSCTVDIDCQNASHAGSCPFFQSLICRGGTCGCSPDQPTAIDTTLATTTMQQSSTVPTVPTATVSPLSIGLQNCDDQSPFKDVGRVDAGYLDSVVSEACARPEQIPMRISATSSPFLPDGVFKIQNPDSEVWYIVHVTWVEGCTTIADSQDAWQPLPDRPDLDCRALLNGDYNGCIGRDIGGSILAGCLEYKVNISLEAD</sequence>
<comment type="caution">
    <text evidence="1">The sequence shown here is derived from an EMBL/GenBank/DDBJ whole genome shotgun (WGS) entry which is preliminary data.</text>
</comment>
<evidence type="ECO:0000313" key="2">
    <source>
        <dbReference type="Proteomes" id="UP001465668"/>
    </source>
</evidence>
<organism evidence="1 2">
    <name type="scientific">Seiridium cardinale</name>
    <dbReference type="NCBI Taxonomy" id="138064"/>
    <lineage>
        <taxon>Eukaryota</taxon>
        <taxon>Fungi</taxon>
        <taxon>Dikarya</taxon>
        <taxon>Ascomycota</taxon>
        <taxon>Pezizomycotina</taxon>
        <taxon>Sordariomycetes</taxon>
        <taxon>Xylariomycetidae</taxon>
        <taxon>Amphisphaeriales</taxon>
        <taxon>Sporocadaceae</taxon>
        <taxon>Seiridium</taxon>
    </lineage>
</organism>
<protein>
    <submittedName>
        <fullName evidence="1">Peptidase S8/S53 domain-containing protein</fullName>
    </submittedName>
</protein>
<evidence type="ECO:0000313" key="1">
    <source>
        <dbReference type="EMBL" id="KAK9780911.1"/>
    </source>
</evidence>
<dbReference type="EMBL" id="JARVKM010000005">
    <property type="protein sequence ID" value="KAK9780911.1"/>
    <property type="molecule type" value="Genomic_DNA"/>
</dbReference>
<name>A0ABR2Y493_9PEZI</name>
<accession>A0ABR2Y493</accession>
<dbReference type="Proteomes" id="UP001465668">
    <property type="component" value="Unassembled WGS sequence"/>
</dbReference>
<reference evidence="1 2" key="1">
    <citation type="submission" date="2024-02" db="EMBL/GenBank/DDBJ databases">
        <title>First draft genome assembly of two strains of Seiridium cardinale.</title>
        <authorList>
            <person name="Emiliani G."/>
            <person name="Scali E."/>
        </authorList>
    </citation>
    <scope>NUCLEOTIDE SEQUENCE [LARGE SCALE GENOMIC DNA]</scope>
    <source>
        <strain evidence="1 2">BM-138-000479</strain>
    </source>
</reference>
<gene>
    <name evidence="1" type="ORF">SCAR479_02097</name>
</gene>
<keyword evidence="2" id="KW-1185">Reference proteome</keyword>